<dbReference type="Proteomes" id="UP000501690">
    <property type="component" value="Linkage Group LG2"/>
</dbReference>
<evidence type="ECO:0000259" key="2">
    <source>
        <dbReference type="Pfam" id="PF20167"/>
    </source>
</evidence>
<dbReference type="AlphaFoldDB" id="A0A4D6L774"/>
<proteinExistence type="predicted"/>
<evidence type="ECO:0000256" key="1">
    <source>
        <dbReference type="SAM" id="MobiDB-lite"/>
    </source>
</evidence>
<organism evidence="3 4">
    <name type="scientific">Vigna unguiculata</name>
    <name type="common">Cowpea</name>
    <dbReference type="NCBI Taxonomy" id="3917"/>
    <lineage>
        <taxon>Eukaryota</taxon>
        <taxon>Viridiplantae</taxon>
        <taxon>Streptophyta</taxon>
        <taxon>Embryophyta</taxon>
        <taxon>Tracheophyta</taxon>
        <taxon>Spermatophyta</taxon>
        <taxon>Magnoliopsida</taxon>
        <taxon>eudicotyledons</taxon>
        <taxon>Gunneridae</taxon>
        <taxon>Pentapetalae</taxon>
        <taxon>rosids</taxon>
        <taxon>fabids</taxon>
        <taxon>Fabales</taxon>
        <taxon>Fabaceae</taxon>
        <taxon>Papilionoideae</taxon>
        <taxon>50 kb inversion clade</taxon>
        <taxon>NPAAA clade</taxon>
        <taxon>indigoferoid/millettioid clade</taxon>
        <taxon>Phaseoleae</taxon>
        <taxon>Vigna</taxon>
    </lineage>
</organism>
<accession>A0A4D6L774</accession>
<dbReference type="EMBL" id="CP039346">
    <property type="protein sequence ID" value="QCD84326.1"/>
    <property type="molecule type" value="Genomic_DNA"/>
</dbReference>
<dbReference type="InterPro" id="IPR046796">
    <property type="entry name" value="Transposase_32_dom"/>
</dbReference>
<protein>
    <recommendedName>
        <fullName evidence="2">Putative plant transposon protein domain-containing protein</fullName>
    </recommendedName>
</protein>
<feature type="region of interest" description="Disordered" evidence="1">
    <location>
        <begin position="186"/>
        <end position="206"/>
    </location>
</feature>
<feature type="domain" description="Putative plant transposon protein" evidence="2">
    <location>
        <begin position="21"/>
        <end position="129"/>
    </location>
</feature>
<evidence type="ECO:0000313" key="3">
    <source>
        <dbReference type="EMBL" id="QCD84326.1"/>
    </source>
</evidence>
<keyword evidence="4" id="KW-1185">Reference proteome</keyword>
<dbReference type="Pfam" id="PF20167">
    <property type="entry name" value="Transposase_32"/>
    <property type="match status" value="1"/>
</dbReference>
<gene>
    <name evidence="3" type="ORF">DEO72_LG2g4678</name>
</gene>
<reference evidence="3 4" key="1">
    <citation type="submission" date="2019-04" db="EMBL/GenBank/DDBJ databases">
        <title>An improved genome assembly and genetic linkage map for asparagus bean, Vigna unguiculata ssp. sesquipedialis.</title>
        <authorList>
            <person name="Xia Q."/>
            <person name="Zhang R."/>
            <person name="Dong Y."/>
        </authorList>
    </citation>
    <scope>NUCLEOTIDE SEQUENCE [LARGE SCALE GENOMIC DNA]</scope>
    <source>
        <tissue evidence="3">Leaf</tissue>
    </source>
</reference>
<sequence length="230" mass="25618">MEKPQGLLLGEVLEFLEEFFRIGWNNLGLYPAPTNIAIVKEFYANAKQIHEEDPFLSYVRGRRVPFDVETINTFLGTYWQLGNTPCQYAQLVNAGVDYTEIERTLCIPEGIFELNKNQQRIKILRSNLTSRMCHAAKPKAHLGHPSLITHVCELAGVDTSIPPFERPRAPIDKGYYMQHCLPVEGGGPAAPSSPPPLHPGQQPAPLPLYSWQMAGSGTHGDDPQCVFSHA</sequence>
<feature type="compositionally biased region" description="Pro residues" evidence="1">
    <location>
        <begin position="191"/>
        <end position="206"/>
    </location>
</feature>
<name>A0A4D6L774_VIGUN</name>
<evidence type="ECO:0000313" key="4">
    <source>
        <dbReference type="Proteomes" id="UP000501690"/>
    </source>
</evidence>